<dbReference type="OrthoDB" id="365640at2759"/>
<dbReference type="GeneID" id="106051745"/>
<comment type="similarity">
    <text evidence="1">Belongs to the FAM154 family.</text>
</comment>
<gene>
    <name evidence="4" type="primary">LOC106051745</name>
</gene>
<evidence type="ECO:0000256" key="1">
    <source>
        <dbReference type="ARBA" id="ARBA00008738"/>
    </source>
</evidence>
<dbReference type="Pfam" id="PF05217">
    <property type="entry name" value="SAXO1-2"/>
    <property type="match status" value="1"/>
</dbReference>
<proteinExistence type="inferred from homology"/>
<evidence type="ECO:0000256" key="2">
    <source>
        <dbReference type="SAM" id="MobiDB-lite"/>
    </source>
</evidence>
<dbReference type="GO" id="GO:0008017">
    <property type="term" value="F:microtubule binding"/>
    <property type="evidence" value="ECO:0007669"/>
    <property type="project" value="InterPro"/>
</dbReference>
<feature type="region of interest" description="Disordered" evidence="2">
    <location>
        <begin position="43"/>
        <end position="67"/>
    </location>
</feature>
<organism evidence="3 4">
    <name type="scientific">Biomphalaria glabrata</name>
    <name type="common">Bloodfluke planorb</name>
    <name type="synonym">Freshwater snail</name>
    <dbReference type="NCBI Taxonomy" id="6526"/>
    <lineage>
        <taxon>Eukaryota</taxon>
        <taxon>Metazoa</taxon>
        <taxon>Spiralia</taxon>
        <taxon>Lophotrochozoa</taxon>
        <taxon>Mollusca</taxon>
        <taxon>Gastropoda</taxon>
        <taxon>Heterobranchia</taxon>
        <taxon>Euthyneura</taxon>
        <taxon>Panpulmonata</taxon>
        <taxon>Hygrophila</taxon>
        <taxon>Lymnaeoidea</taxon>
        <taxon>Planorbidae</taxon>
        <taxon>Biomphalaria</taxon>
    </lineage>
</organism>
<dbReference type="Proteomes" id="UP001165740">
    <property type="component" value="Chromosome 1"/>
</dbReference>
<dbReference type="OMA" id="PRCICEI"/>
<dbReference type="GO" id="GO:0036064">
    <property type="term" value="C:ciliary basal body"/>
    <property type="evidence" value="ECO:0007669"/>
    <property type="project" value="TreeGrafter"/>
</dbReference>
<dbReference type="PANTHER" id="PTHR31516:SF17">
    <property type="entry name" value="STABILIZER OF AXONEMAL MICROTUBULES 2"/>
    <property type="match status" value="1"/>
</dbReference>
<name>A0A9W2ZVN2_BIOGL</name>
<sequence>MGKRCICEICTCGRHHCPHRPWRPGGDYGECLVTSYNTAYKPHPLQPRESCKPDQSALHSDEPLSDKTTFRTDYIKHPLDKPFVHAHEPYRRPEGDLDTLTSYHRDYTEKHAPPAQMVKHDGQRQLPAKFEGEPTYKIDYRKWPLERQQAKHPDAWVPPTQPFEGQSTFTRDFRKYNEPPRKSMKPNEAHQMSDAPFDGQTGYRDDYIRHPFQPRDVKEKEQYKSSNVPFDGLTTFNRDYTKKNAPKTESCKPNSEAFQSDAPLDDLTTFKNDYRKWNGERPYVHHPDQYRKPEGEMDHNTTHRLQYKPHPLQKVALMKPGEGRVMIPGEFNGLTNYKSDYKPWGIQREQPKARDGWVPNNVPFDGTPTYKAHYIPHAIAPSKSMKPDASALMSDAPFDDKTMYRTEYVKKHADICPAAVIDTKSSKYAYVETDGRGHKQYVPVFEQTSILGTGTPSMPKIPAGMVAA</sequence>
<accession>A0A9W2ZVN2</accession>
<reference evidence="4" key="1">
    <citation type="submission" date="2025-08" db="UniProtKB">
        <authorList>
            <consortium name="RefSeq"/>
        </authorList>
    </citation>
    <scope>IDENTIFICATION</scope>
</reference>
<dbReference type="RefSeq" id="XP_055879015.1">
    <property type="nucleotide sequence ID" value="XM_056023040.1"/>
</dbReference>
<evidence type="ECO:0000313" key="4">
    <source>
        <dbReference type="RefSeq" id="XP_055879015.1"/>
    </source>
</evidence>
<dbReference type="InterPro" id="IPR033336">
    <property type="entry name" value="SAXO1/2"/>
</dbReference>
<dbReference type="AlphaFoldDB" id="A0A9W2ZVN2"/>
<protein>
    <submittedName>
        <fullName evidence="4">Stabilizer of axonemal microtubules 2-like</fullName>
    </submittedName>
</protein>
<dbReference type="GO" id="GO:0005879">
    <property type="term" value="C:axonemal microtubule"/>
    <property type="evidence" value="ECO:0007669"/>
    <property type="project" value="TreeGrafter"/>
</dbReference>
<keyword evidence="3" id="KW-1185">Reference proteome</keyword>
<dbReference type="PANTHER" id="PTHR31516">
    <property type="entry name" value="STABILIZER OF AXONEMAL MICROTUBULES 2"/>
    <property type="match status" value="1"/>
</dbReference>
<dbReference type="GO" id="GO:0036126">
    <property type="term" value="C:sperm flagellum"/>
    <property type="evidence" value="ECO:0007669"/>
    <property type="project" value="TreeGrafter"/>
</dbReference>
<dbReference type="GO" id="GO:0005814">
    <property type="term" value="C:centriole"/>
    <property type="evidence" value="ECO:0007669"/>
    <property type="project" value="TreeGrafter"/>
</dbReference>
<evidence type="ECO:0000313" key="3">
    <source>
        <dbReference type="Proteomes" id="UP001165740"/>
    </source>
</evidence>